<dbReference type="InterPro" id="IPR020594">
    <property type="entry name" value="Ribosomal_bL9_bac/chp"/>
</dbReference>
<dbReference type="PANTHER" id="PTHR21368">
    <property type="entry name" value="50S RIBOSOMAL PROTEIN L9"/>
    <property type="match status" value="1"/>
</dbReference>
<evidence type="ECO:0000256" key="7">
    <source>
        <dbReference type="HAMAP-Rule" id="MF_00503"/>
    </source>
</evidence>
<dbReference type="InterPro" id="IPR020070">
    <property type="entry name" value="Ribosomal_bL9_N"/>
</dbReference>
<dbReference type="InterPro" id="IPR009027">
    <property type="entry name" value="Ribosomal_bL9/RNase_H1_N"/>
</dbReference>
<evidence type="ECO:0000256" key="6">
    <source>
        <dbReference type="ARBA" id="ARBA00035292"/>
    </source>
</evidence>
<protein>
    <recommendedName>
        <fullName evidence="6 7">Large ribosomal subunit protein bL9</fullName>
    </recommendedName>
</protein>
<dbReference type="InterPro" id="IPR036935">
    <property type="entry name" value="Ribosomal_bL9_N_sf"/>
</dbReference>
<dbReference type="Pfam" id="PF03948">
    <property type="entry name" value="Ribosomal_L9_C"/>
    <property type="match status" value="1"/>
</dbReference>
<keyword evidence="2 7" id="KW-0699">rRNA-binding</keyword>
<evidence type="ECO:0000259" key="9">
    <source>
        <dbReference type="Pfam" id="PF03948"/>
    </source>
</evidence>
<dbReference type="AlphaFoldDB" id="A0A1G2M151"/>
<keyword evidence="5 7" id="KW-0687">Ribonucleoprotein</keyword>
<dbReference type="GO" id="GO:0003735">
    <property type="term" value="F:structural constituent of ribosome"/>
    <property type="evidence" value="ECO:0007669"/>
    <property type="project" value="InterPro"/>
</dbReference>
<reference evidence="10 11" key="1">
    <citation type="journal article" date="2016" name="Nat. Commun.">
        <title>Thousands of microbial genomes shed light on interconnected biogeochemical processes in an aquifer system.</title>
        <authorList>
            <person name="Anantharaman K."/>
            <person name="Brown C.T."/>
            <person name="Hug L.A."/>
            <person name="Sharon I."/>
            <person name="Castelle C.J."/>
            <person name="Probst A.J."/>
            <person name="Thomas B.C."/>
            <person name="Singh A."/>
            <person name="Wilkins M.J."/>
            <person name="Karaoz U."/>
            <person name="Brodie E.L."/>
            <person name="Williams K.H."/>
            <person name="Hubbard S.S."/>
            <person name="Banfield J.F."/>
        </authorList>
    </citation>
    <scope>NUCLEOTIDE SEQUENCE [LARGE SCALE GENOMIC DNA]</scope>
</reference>
<dbReference type="Gene3D" id="3.40.5.10">
    <property type="entry name" value="Ribosomal protein L9, N-terminal domain"/>
    <property type="match status" value="1"/>
</dbReference>
<keyword evidence="3 7" id="KW-0694">RNA-binding</keyword>
<dbReference type="Gene3D" id="3.10.430.100">
    <property type="entry name" value="Ribosomal protein L9, C-terminal domain"/>
    <property type="match status" value="1"/>
</dbReference>
<proteinExistence type="inferred from homology"/>
<evidence type="ECO:0000256" key="1">
    <source>
        <dbReference type="ARBA" id="ARBA00010605"/>
    </source>
</evidence>
<feature type="domain" description="Large ribosomal subunit protein bL9 C-terminal" evidence="9">
    <location>
        <begin position="70"/>
        <end position="145"/>
    </location>
</feature>
<evidence type="ECO:0000256" key="5">
    <source>
        <dbReference type="ARBA" id="ARBA00023274"/>
    </source>
</evidence>
<dbReference type="EMBL" id="MHRF01000013">
    <property type="protein sequence ID" value="OHA17620.1"/>
    <property type="molecule type" value="Genomic_DNA"/>
</dbReference>
<dbReference type="HAMAP" id="MF_00503">
    <property type="entry name" value="Ribosomal_bL9"/>
    <property type="match status" value="1"/>
</dbReference>
<name>A0A1G2M151_9BACT</name>
<evidence type="ECO:0000313" key="11">
    <source>
        <dbReference type="Proteomes" id="UP000178873"/>
    </source>
</evidence>
<evidence type="ECO:0000259" key="8">
    <source>
        <dbReference type="Pfam" id="PF01281"/>
    </source>
</evidence>
<evidence type="ECO:0000256" key="4">
    <source>
        <dbReference type="ARBA" id="ARBA00022980"/>
    </source>
</evidence>
<accession>A0A1G2M151</accession>
<comment type="caution">
    <text evidence="10">The sequence shown here is derived from an EMBL/GenBank/DDBJ whole genome shotgun (WGS) entry which is preliminary data.</text>
</comment>
<dbReference type="SUPFAM" id="SSF55653">
    <property type="entry name" value="Ribosomal protein L9 C-domain"/>
    <property type="match status" value="1"/>
</dbReference>
<evidence type="ECO:0000313" key="10">
    <source>
        <dbReference type="EMBL" id="OHA17620.1"/>
    </source>
</evidence>
<dbReference type="InterPro" id="IPR036791">
    <property type="entry name" value="Ribosomal_bL9_C_sf"/>
</dbReference>
<sequence>MKVIFLQDVRGSGKKFEVKDVSDGYAINMLIPRSLAQPATASALTKLEVERSRMAAEKNIQADLLHKNLSELEGKQIHFKVKASEQGHLFASIHKEDIVARLKEELRIDANPDFIELAHPLKSLGEHEIVVSVKDQKAKFKVIVEVQK</sequence>
<comment type="similarity">
    <text evidence="1 7">Belongs to the bacterial ribosomal protein bL9 family.</text>
</comment>
<dbReference type="InterPro" id="IPR020069">
    <property type="entry name" value="Ribosomal_bL9_C"/>
</dbReference>
<evidence type="ECO:0000256" key="2">
    <source>
        <dbReference type="ARBA" id="ARBA00022730"/>
    </source>
</evidence>
<organism evidence="10 11">
    <name type="scientific">Candidatus Taylorbacteria bacterium RIFCSPHIGHO2_01_FULL_46_22b</name>
    <dbReference type="NCBI Taxonomy" id="1802301"/>
    <lineage>
        <taxon>Bacteria</taxon>
        <taxon>Candidatus Tayloriibacteriota</taxon>
    </lineage>
</organism>
<dbReference type="Proteomes" id="UP000178873">
    <property type="component" value="Unassembled WGS sequence"/>
</dbReference>
<dbReference type="NCBIfam" id="TIGR00158">
    <property type="entry name" value="L9"/>
    <property type="match status" value="1"/>
</dbReference>
<dbReference type="GO" id="GO:1990904">
    <property type="term" value="C:ribonucleoprotein complex"/>
    <property type="evidence" value="ECO:0007669"/>
    <property type="project" value="UniProtKB-KW"/>
</dbReference>
<keyword evidence="4 7" id="KW-0689">Ribosomal protein</keyword>
<dbReference type="Pfam" id="PF01281">
    <property type="entry name" value="Ribosomal_L9_N"/>
    <property type="match status" value="1"/>
</dbReference>
<dbReference type="GO" id="GO:0006412">
    <property type="term" value="P:translation"/>
    <property type="evidence" value="ECO:0007669"/>
    <property type="project" value="UniProtKB-UniRule"/>
</dbReference>
<dbReference type="SUPFAM" id="SSF55658">
    <property type="entry name" value="L9 N-domain-like"/>
    <property type="match status" value="1"/>
</dbReference>
<dbReference type="GO" id="GO:0005840">
    <property type="term" value="C:ribosome"/>
    <property type="evidence" value="ECO:0007669"/>
    <property type="project" value="UniProtKB-KW"/>
</dbReference>
<dbReference type="STRING" id="1802301.A2664_03295"/>
<comment type="function">
    <text evidence="7">Binds to the 23S rRNA.</text>
</comment>
<evidence type="ECO:0000256" key="3">
    <source>
        <dbReference type="ARBA" id="ARBA00022884"/>
    </source>
</evidence>
<dbReference type="InterPro" id="IPR000244">
    <property type="entry name" value="Ribosomal_bL9"/>
</dbReference>
<feature type="domain" description="Ribosomal protein L9" evidence="8">
    <location>
        <begin position="1"/>
        <end position="46"/>
    </location>
</feature>
<dbReference type="GO" id="GO:0019843">
    <property type="term" value="F:rRNA binding"/>
    <property type="evidence" value="ECO:0007669"/>
    <property type="project" value="UniProtKB-UniRule"/>
</dbReference>
<gene>
    <name evidence="7" type="primary">rplI</name>
    <name evidence="10" type="ORF">A2664_03295</name>
</gene>